<organism evidence="1 2">
    <name type="scientific">Candidatus Desulfatibia profunda</name>
    <dbReference type="NCBI Taxonomy" id="2841695"/>
    <lineage>
        <taxon>Bacteria</taxon>
        <taxon>Pseudomonadati</taxon>
        <taxon>Thermodesulfobacteriota</taxon>
        <taxon>Desulfobacteria</taxon>
        <taxon>Desulfobacterales</taxon>
        <taxon>Desulfobacterales incertae sedis</taxon>
        <taxon>Candidatus Desulfatibia</taxon>
    </lineage>
</organism>
<name>A0A8J6TIP5_9BACT</name>
<dbReference type="Proteomes" id="UP000603434">
    <property type="component" value="Unassembled WGS sequence"/>
</dbReference>
<comment type="caution">
    <text evidence="1">The sequence shown here is derived from an EMBL/GenBank/DDBJ whole genome shotgun (WGS) entry which is preliminary data.</text>
</comment>
<proteinExistence type="predicted"/>
<accession>A0A8J6TIP5</accession>
<dbReference type="AlphaFoldDB" id="A0A8J6TIP5"/>
<dbReference type="EMBL" id="JACNJH010000293">
    <property type="protein sequence ID" value="MBC8363365.1"/>
    <property type="molecule type" value="Genomic_DNA"/>
</dbReference>
<gene>
    <name evidence="1" type="ORF">H8E23_18455</name>
</gene>
<protein>
    <submittedName>
        <fullName evidence="1">Uncharacterized protein</fullName>
    </submittedName>
</protein>
<evidence type="ECO:0000313" key="1">
    <source>
        <dbReference type="EMBL" id="MBC8363365.1"/>
    </source>
</evidence>
<reference evidence="1 2" key="1">
    <citation type="submission" date="2020-08" db="EMBL/GenBank/DDBJ databases">
        <title>Bridging the membrane lipid divide: bacteria of the FCB group superphylum have the potential to synthesize archaeal ether lipids.</title>
        <authorList>
            <person name="Villanueva L."/>
            <person name="Von Meijenfeldt F.A.B."/>
            <person name="Westbye A.B."/>
            <person name="Yadav S."/>
            <person name="Hopmans E.C."/>
            <person name="Dutilh B.E."/>
            <person name="Sinninghe Damste J.S."/>
        </authorList>
    </citation>
    <scope>NUCLEOTIDE SEQUENCE [LARGE SCALE GENOMIC DNA]</scope>
    <source>
        <strain evidence="1">NIOZ-UU30</strain>
    </source>
</reference>
<evidence type="ECO:0000313" key="2">
    <source>
        <dbReference type="Proteomes" id="UP000603434"/>
    </source>
</evidence>
<sequence length="88" mass="10193">MSQFKSEDSHKAYREKVQGYAKEEKQLWEDLRHGIVLGTQNFVDKIRSTYLPEKPHREIPQQRDVAKGVDPVALLSKAARIIDCNLSR</sequence>